<dbReference type="Proteomes" id="UP001178508">
    <property type="component" value="Chromosome 12"/>
</dbReference>
<dbReference type="EMBL" id="OY660875">
    <property type="protein sequence ID" value="CAJ1069396.1"/>
    <property type="molecule type" value="Genomic_DNA"/>
</dbReference>
<evidence type="ECO:0000313" key="7">
    <source>
        <dbReference type="EMBL" id="CAJ1069396.1"/>
    </source>
</evidence>
<dbReference type="Pfam" id="PF00076">
    <property type="entry name" value="RRM_1"/>
    <property type="match status" value="2"/>
</dbReference>
<dbReference type="InterPro" id="IPR012677">
    <property type="entry name" value="Nucleotide-bd_a/b_plait_sf"/>
</dbReference>
<dbReference type="GO" id="GO:0003723">
    <property type="term" value="F:RNA binding"/>
    <property type="evidence" value="ECO:0007669"/>
    <property type="project" value="UniProtKB-UniRule"/>
</dbReference>
<gene>
    <name evidence="7" type="ORF">XNOV1_A037725</name>
</gene>
<dbReference type="Gene3D" id="3.30.70.330">
    <property type="match status" value="3"/>
</dbReference>
<accession>A0AAV1G5U4</accession>
<evidence type="ECO:0000256" key="5">
    <source>
        <dbReference type="SAM" id="SignalP"/>
    </source>
</evidence>
<keyword evidence="2 3" id="KW-0694">RNA-binding</keyword>
<name>A0AAV1G5U4_XYRNO</name>
<evidence type="ECO:0000256" key="4">
    <source>
        <dbReference type="SAM" id="MobiDB-lite"/>
    </source>
</evidence>
<keyword evidence="8" id="KW-1185">Reference proteome</keyword>
<dbReference type="InterPro" id="IPR035979">
    <property type="entry name" value="RBD_domain_sf"/>
</dbReference>
<reference evidence="7" key="1">
    <citation type="submission" date="2023-08" db="EMBL/GenBank/DDBJ databases">
        <authorList>
            <person name="Alioto T."/>
            <person name="Alioto T."/>
            <person name="Gomez Garrido J."/>
        </authorList>
    </citation>
    <scope>NUCLEOTIDE SEQUENCE</scope>
</reference>
<evidence type="ECO:0000313" key="8">
    <source>
        <dbReference type="Proteomes" id="UP001178508"/>
    </source>
</evidence>
<protein>
    <submittedName>
        <fullName evidence="7">G-rich sequence factor 1</fullName>
    </submittedName>
</protein>
<dbReference type="AlphaFoldDB" id="A0AAV1G5U4"/>
<feature type="signal peptide" evidence="5">
    <location>
        <begin position="1"/>
        <end position="17"/>
    </location>
</feature>
<feature type="region of interest" description="Disordered" evidence="4">
    <location>
        <begin position="310"/>
        <end position="331"/>
    </location>
</feature>
<keyword evidence="1" id="KW-0677">Repeat</keyword>
<dbReference type="PANTHER" id="PTHR13976">
    <property type="entry name" value="HETEROGENEOUS NUCLEAR RIBONUCLEOPROTEIN-RELATED"/>
    <property type="match status" value="1"/>
</dbReference>
<keyword evidence="5" id="KW-0732">Signal</keyword>
<dbReference type="PROSITE" id="PS50102">
    <property type="entry name" value="RRM"/>
    <property type="match status" value="2"/>
</dbReference>
<dbReference type="SMART" id="SM00360">
    <property type="entry name" value="RRM"/>
    <property type="match status" value="3"/>
</dbReference>
<dbReference type="EMBL" id="OY660875">
    <property type="protein sequence ID" value="CAJ1069398.1"/>
    <property type="molecule type" value="Genomic_DNA"/>
</dbReference>
<evidence type="ECO:0000256" key="1">
    <source>
        <dbReference type="ARBA" id="ARBA00022737"/>
    </source>
</evidence>
<evidence type="ECO:0000256" key="3">
    <source>
        <dbReference type="PROSITE-ProRule" id="PRU00176"/>
    </source>
</evidence>
<dbReference type="SUPFAM" id="SSF54928">
    <property type="entry name" value="RNA-binding domain, RBD"/>
    <property type="match status" value="3"/>
</dbReference>
<feature type="domain" description="RRM" evidence="6">
    <location>
        <begin position="199"/>
        <end position="276"/>
    </location>
</feature>
<evidence type="ECO:0000259" key="6">
    <source>
        <dbReference type="PROSITE" id="PS50102"/>
    </source>
</evidence>
<feature type="domain" description="RRM" evidence="6">
    <location>
        <begin position="102"/>
        <end position="181"/>
    </location>
</feature>
<organism evidence="7 8">
    <name type="scientific">Xyrichtys novacula</name>
    <name type="common">Pearly razorfish</name>
    <name type="synonym">Hemipteronotus novacula</name>
    <dbReference type="NCBI Taxonomy" id="13765"/>
    <lineage>
        <taxon>Eukaryota</taxon>
        <taxon>Metazoa</taxon>
        <taxon>Chordata</taxon>
        <taxon>Craniata</taxon>
        <taxon>Vertebrata</taxon>
        <taxon>Euteleostomi</taxon>
        <taxon>Actinopterygii</taxon>
        <taxon>Neopterygii</taxon>
        <taxon>Teleostei</taxon>
        <taxon>Neoteleostei</taxon>
        <taxon>Acanthomorphata</taxon>
        <taxon>Eupercaria</taxon>
        <taxon>Labriformes</taxon>
        <taxon>Labridae</taxon>
        <taxon>Xyrichtys</taxon>
    </lineage>
</organism>
<feature type="compositionally biased region" description="Low complexity" evidence="4">
    <location>
        <begin position="319"/>
        <end position="330"/>
    </location>
</feature>
<evidence type="ECO:0000256" key="2">
    <source>
        <dbReference type="ARBA" id="ARBA00022884"/>
    </source>
</evidence>
<sequence>MSGTGRSLLFLLRRCVAVRHGPVSNEIKTRSSVLTGRLIQQRSLTSLSSSSPRTVCLQRLSEILSAKHSLSGFCTKTGSSCEDDYPPLPAYEGKPQAEKEVYIVLVNGLPWSCSTQDLLRFFSECRICDGEKGIHFIEDHLGRSAGQAFIEMEHEEDVRKALEKHRKYLGPRYVEVSEVTNKDAEEILKRSIKTAAKGGMVRLRGLPYSCTETDIVKFFSGLDIVQDGVTIVLDRRGRNSGRAVVHFATQEAADKALQRDRQSIGNRYIEVFPGRPDAVNTEWRGSSSLPPQQMSNQTLYNRTVPAPATVTRPSKWTDASSPSGPPQSSAADHHFIHVRGLPFHISAEEIVKFFSPFIISKILMECGPDGWPNGEADIFFSCHGDATAAMTKNKHYIGERYIELFLNSAPDCDSR</sequence>
<dbReference type="InterPro" id="IPR050666">
    <property type="entry name" value="ESRP"/>
</dbReference>
<proteinExistence type="predicted"/>
<dbReference type="InterPro" id="IPR000504">
    <property type="entry name" value="RRM_dom"/>
</dbReference>
<feature type="chain" id="PRO_5044714011" evidence="5">
    <location>
        <begin position="18"/>
        <end position="415"/>
    </location>
</feature>